<evidence type="ECO:0000313" key="1">
    <source>
        <dbReference type="EMBL" id="MFG3819433.1"/>
    </source>
</evidence>
<dbReference type="Proteomes" id="UP001604335">
    <property type="component" value="Unassembled WGS sequence"/>
</dbReference>
<comment type="caution">
    <text evidence="1">The sequence shown here is derived from an EMBL/GenBank/DDBJ whole genome shotgun (WGS) entry which is preliminary data.</text>
</comment>
<accession>A0ABW7CE70</accession>
<sequence length="114" mass="13363">MRAIARFDRGRIDYEFQPRLWARHFGFYREDPDLNRRLQILRQCRIRRRWRTLEIHCPNRSVAEKLLGLYGALVEPITALNVARHLSVFANGIPFMTLPLGDGNGSGFPWQEAI</sequence>
<dbReference type="EMBL" id="JAZAQF010000090">
    <property type="protein sequence ID" value="MFG3819433.1"/>
    <property type="molecule type" value="Genomic_DNA"/>
</dbReference>
<name>A0ABW7CE70_9CYAN</name>
<keyword evidence="2" id="KW-1185">Reference proteome</keyword>
<gene>
    <name evidence="1" type="ORF">VPK24_17440</name>
</gene>
<dbReference type="RefSeq" id="WP_393015340.1">
    <property type="nucleotide sequence ID" value="NZ_JAZAQF010000090.1"/>
</dbReference>
<proteinExistence type="predicted"/>
<organism evidence="1 2">
    <name type="scientific">Limnothrix redekei LRLZ20PSL1</name>
    <dbReference type="NCBI Taxonomy" id="3112953"/>
    <lineage>
        <taxon>Bacteria</taxon>
        <taxon>Bacillati</taxon>
        <taxon>Cyanobacteriota</taxon>
        <taxon>Cyanophyceae</taxon>
        <taxon>Pseudanabaenales</taxon>
        <taxon>Pseudanabaenaceae</taxon>
        <taxon>Limnothrix</taxon>
    </lineage>
</organism>
<reference evidence="2" key="1">
    <citation type="journal article" date="2024" name="Algal Res.">
        <title>Biochemical, toxicological and genomic investigation of a high-biomass producing Limnothrix strain isolated from Italian shallow drinking water reservoir.</title>
        <authorList>
            <person name="Simonazzi M."/>
            <person name="Shishido T.K."/>
            <person name="Delbaje E."/>
            <person name="Wahlsten M."/>
            <person name="Fewer D.P."/>
            <person name="Sivonen K."/>
            <person name="Pezzolesi L."/>
            <person name="Pistocchi R."/>
        </authorList>
    </citation>
    <scope>NUCLEOTIDE SEQUENCE [LARGE SCALE GENOMIC DNA]</scope>
    <source>
        <strain evidence="2">LRLZ20PSL1</strain>
    </source>
</reference>
<evidence type="ECO:0000313" key="2">
    <source>
        <dbReference type="Proteomes" id="UP001604335"/>
    </source>
</evidence>
<protein>
    <submittedName>
        <fullName evidence="1">Uncharacterized protein</fullName>
    </submittedName>
</protein>